<evidence type="ECO:0000256" key="2">
    <source>
        <dbReference type="ARBA" id="ARBA00009496"/>
    </source>
</evidence>
<dbReference type="InterPro" id="IPR006141">
    <property type="entry name" value="Intein_N"/>
</dbReference>
<dbReference type="OrthoDB" id="9803237at2"/>
<feature type="domain" description="Hint" evidence="12">
    <location>
        <begin position="714"/>
        <end position="813"/>
    </location>
</feature>
<dbReference type="Gene3D" id="2.170.16.10">
    <property type="entry name" value="Hedgehog/Intein (Hint) domain"/>
    <property type="match status" value="1"/>
</dbReference>
<dbReference type="InterPro" id="IPR016195">
    <property type="entry name" value="Pol/histidinol_Pase-like"/>
</dbReference>
<keyword evidence="15" id="KW-1185">Reference proteome</keyword>
<evidence type="ECO:0000313" key="15">
    <source>
        <dbReference type="Proteomes" id="UP000092482"/>
    </source>
</evidence>
<feature type="domain" description="Polymerase/histidinol phosphatase N-terminal" evidence="13">
    <location>
        <begin position="12"/>
        <end position="79"/>
    </location>
</feature>
<feature type="domain" description="Hint" evidence="11">
    <location>
        <begin position="850"/>
        <end position="895"/>
    </location>
</feature>
<dbReference type="GO" id="GO:0016539">
    <property type="term" value="P:intein-mediated protein splicing"/>
    <property type="evidence" value="ECO:0007669"/>
    <property type="project" value="InterPro"/>
</dbReference>
<dbReference type="EC" id="2.7.7.7" evidence="3"/>
<dbReference type="InterPro" id="IPR003586">
    <property type="entry name" value="Hint_dom_C"/>
</dbReference>
<feature type="compositionally biased region" description="Low complexity" evidence="10">
    <location>
        <begin position="838"/>
        <end position="847"/>
    </location>
</feature>
<evidence type="ECO:0000256" key="9">
    <source>
        <dbReference type="ARBA" id="ARBA00049244"/>
    </source>
</evidence>
<dbReference type="STRING" id="1758689.SGUI_0865"/>
<dbReference type="InterPro" id="IPR004805">
    <property type="entry name" value="DnaE2/DnaE/PolC"/>
</dbReference>
<dbReference type="CDD" id="cd00081">
    <property type="entry name" value="Hint"/>
    <property type="match status" value="1"/>
</dbReference>
<protein>
    <recommendedName>
        <fullName evidence="4">DNA polymerase III subunit alpha</fullName>
        <ecNumber evidence="3">2.7.7.7</ecNumber>
    </recommendedName>
</protein>
<dbReference type="InterPro" id="IPR040982">
    <property type="entry name" value="DNA_pol3_finger"/>
</dbReference>
<dbReference type="InterPro" id="IPR030934">
    <property type="entry name" value="Intein_C"/>
</dbReference>
<evidence type="ECO:0000256" key="5">
    <source>
        <dbReference type="ARBA" id="ARBA00022679"/>
    </source>
</evidence>
<evidence type="ECO:0000256" key="4">
    <source>
        <dbReference type="ARBA" id="ARBA00019114"/>
    </source>
</evidence>
<dbReference type="Pfam" id="PF17657">
    <property type="entry name" value="DNA_pol3_finger"/>
    <property type="match status" value="2"/>
</dbReference>
<comment type="catalytic activity">
    <reaction evidence="9">
        <text>DNA(n) + a 2'-deoxyribonucleoside 5'-triphosphate = DNA(n+1) + diphosphate</text>
        <dbReference type="Rhea" id="RHEA:22508"/>
        <dbReference type="Rhea" id="RHEA-COMP:17339"/>
        <dbReference type="Rhea" id="RHEA-COMP:17340"/>
        <dbReference type="ChEBI" id="CHEBI:33019"/>
        <dbReference type="ChEBI" id="CHEBI:61560"/>
        <dbReference type="ChEBI" id="CHEBI:173112"/>
        <dbReference type="EC" id="2.7.7.7"/>
    </reaction>
</comment>
<dbReference type="SUPFAM" id="SSF89550">
    <property type="entry name" value="PHP domain-like"/>
    <property type="match status" value="1"/>
</dbReference>
<dbReference type="GO" id="GO:0008408">
    <property type="term" value="F:3'-5' exonuclease activity"/>
    <property type="evidence" value="ECO:0007669"/>
    <property type="project" value="InterPro"/>
</dbReference>
<dbReference type="Gene3D" id="1.10.150.870">
    <property type="match status" value="1"/>
</dbReference>
<gene>
    <name evidence="14" type="ORF">SGUI_0865</name>
</gene>
<dbReference type="CDD" id="cd12113">
    <property type="entry name" value="PHP_PolIIIA_DnaE3"/>
    <property type="match status" value="1"/>
</dbReference>
<dbReference type="Gene3D" id="3.20.20.140">
    <property type="entry name" value="Metal-dependent hydrolases"/>
    <property type="match status" value="1"/>
</dbReference>
<evidence type="ECO:0000256" key="7">
    <source>
        <dbReference type="ARBA" id="ARBA00022705"/>
    </source>
</evidence>
<evidence type="ECO:0000259" key="12">
    <source>
        <dbReference type="SMART" id="SM00306"/>
    </source>
</evidence>
<dbReference type="NCBIfam" id="TIGR01443">
    <property type="entry name" value="intein_Cterm"/>
    <property type="match status" value="1"/>
</dbReference>
<dbReference type="InterPro" id="IPR041931">
    <property type="entry name" value="DNA_pol3_alpha_thumb_dom"/>
</dbReference>
<dbReference type="CDD" id="cd04485">
    <property type="entry name" value="DnaE_OBF"/>
    <property type="match status" value="1"/>
</dbReference>
<dbReference type="InterPro" id="IPR004013">
    <property type="entry name" value="PHP_dom"/>
</dbReference>
<dbReference type="InterPro" id="IPR012340">
    <property type="entry name" value="NA-bd_OB-fold"/>
</dbReference>
<dbReference type="PROSITE" id="PS50818">
    <property type="entry name" value="INTEIN_C_TER"/>
    <property type="match status" value="1"/>
</dbReference>
<dbReference type="Pfam" id="PF02811">
    <property type="entry name" value="PHP"/>
    <property type="match status" value="1"/>
</dbReference>
<evidence type="ECO:0000259" key="13">
    <source>
        <dbReference type="SMART" id="SM00481"/>
    </source>
</evidence>
<dbReference type="GO" id="GO:0006260">
    <property type="term" value="P:DNA replication"/>
    <property type="evidence" value="ECO:0007669"/>
    <property type="project" value="UniProtKB-KW"/>
</dbReference>
<dbReference type="PROSITE" id="PS50817">
    <property type="entry name" value="INTEIN_N_TER"/>
    <property type="match status" value="1"/>
</dbReference>
<evidence type="ECO:0000256" key="3">
    <source>
        <dbReference type="ARBA" id="ARBA00012417"/>
    </source>
</evidence>
<sequence>MSSPASPAQNFVHLHNHTEYSMLDGAARITDMFEKAAELGMPAIATTDHGFIFGAYEFWKTAQRYDVKPIVGLEAYVTPGTHRTDKTRVKYGDGGRDDVSGGGAYTHMTLLARNNNGMHNLFRMASLASMEGYYFKPRMDRELLETYGQGLIATTGCPSGEIQTRLRLGQWDKAVQYASDMKDIFGADNYFLELMDHGIQIERVVRQDLLRLAKELSLPLLATNDLHYTHQEDAKAHSALLCVQSGSTMQDPNRFQFNGDGYYLKSAAEMREVWRELPEACDNTLLVADRCDISFTEGEGRYMPRFPVPEGEDETSWFIKEVESGLHKRFPEGVPDYARKQAEYESGVIIDKQYPGYFLVVADFINWAKDNGIKVGPGRGSGAGSMCAYAMGITDLDPIPHGLIFERFLNPERKSMPDFDVDFDDRRRSEVIRYVTEKYGDERVAMIVTYGTIKAKQALKDASRVMGFPFAMGEKLTKAMPPTVMGKDISLAGIQDPQDKRYAEAGEFREMLADDEHAAEVFDTATGLEGLKRQWGVHAAGVIMSSEPLIDVIPIMRRDQDGQIITQFDYPTCESLGLVKMDFLGLRNLTVLDDAIHNIKDNRGQDIDLDALSKDMSDRKTYDLLGRGDTLGVFQLDGNGMRQLLRLMQPDTFEDISAALALYRPGPMGVNAHTNFALRKNGKQENTPLDPELKGKLQPEMEAALEPILGNTYGLCVAGDTPIIDADTGESVRVDDLERRVREGFFTFGVDERGKVVRRRVTHWWQMPDKPVLTVSTDLGERLRLSADHPVLTGRGWVQAGDLVVGDDRIAWTDDERVWVGRSERVLVGATTGRESGHSSPSAPAPGGRDEQLGWTRVTEVSVGPAEPVYDITVDDVHNFVSSGMVLSNCIYQEQVMEIAQKLAGYTLGNADLLRRAMGKKKKEVLDAEYIPFSDGMKANGYNEASVAALWGVLVPFSDYAFNKAHTAAYGVISYWTGYLKANYPAEYMAALLTSVGDDKDKTALYLAECRRLGIPVLPPDVNESIGTFAAVEDDIRFGLQAIRNVGANVVQAIVATREEKGAFTSFEDFLRKCPAVVCNKRTIESLCKAGAFDSLGHTRQGLVTVHERYVEALADEKKQEAIGQDSLFSGLSFGGGGDDADEGAGIQIVTLPPIPAIEWDKTARLAFEREMLGLYVSDHPLNGIEHILSQHASASILQLVGEDGAKDGDFVTVAGLITNLQLKRTKNGDPYARASVEDMAGSLDVVFWPKTYMTISTMLAEDTVVVVKGRLKKDDSTELMANEMTLPDIKAGPRGPVVLNLPLTRVTDGLAHRLKTVLADHPGATDVHVKLTQPGRTVLLKLDESLRVTATPELFGDLKALLGPASVGN</sequence>
<dbReference type="RefSeq" id="WP_066636777.1">
    <property type="nucleotide sequence ID" value="NZ_CP014989.1"/>
</dbReference>
<name>A0A1B1NA32_9MICO</name>
<organism evidence="14 15">
    <name type="scientific">Serinicoccus hydrothermalis</name>
    <dbReference type="NCBI Taxonomy" id="1758689"/>
    <lineage>
        <taxon>Bacteria</taxon>
        <taxon>Bacillati</taxon>
        <taxon>Actinomycetota</taxon>
        <taxon>Actinomycetes</taxon>
        <taxon>Micrococcales</taxon>
        <taxon>Ornithinimicrobiaceae</taxon>
        <taxon>Serinicoccus</taxon>
    </lineage>
</organism>
<dbReference type="GO" id="GO:0003676">
    <property type="term" value="F:nucleic acid binding"/>
    <property type="evidence" value="ECO:0007669"/>
    <property type="project" value="InterPro"/>
</dbReference>
<dbReference type="NCBIfam" id="TIGR00594">
    <property type="entry name" value="polc"/>
    <property type="match status" value="1"/>
</dbReference>
<proteinExistence type="inferred from homology"/>
<dbReference type="Gene3D" id="2.40.50.140">
    <property type="entry name" value="Nucleic acid-binding proteins"/>
    <property type="match status" value="1"/>
</dbReference>
<dbReference type="Proteomes" id="UP000092482">
    <property type="component" value="Chromosome"/>
</dbReference>
<comment type="similarity">
    <text evidence="2">Belongs to the DNA polymerase type-C family. DnaE subfamily.</text>
</comment>
<keyword evidence="6 14" id="KW-0548">Nucleotidyltransferase</keyword>
<dbReference type="Gene3D" id="1.10.10.1600">
    <property type="entry name" value="Bacterial DNA polymerase III alpha subunit, thumb domain"/>
    <property type="match status" value="1"/>
</dbReference>
<dbReference type="Pfam" id="PF07733">
    <property type="entry name" value="DNA_pol3_alpha"/>
    <property type="match status" value="1"/>
</dbReference>
<evidence type="ECO:0000313" key="14">
    <source>
        <dbReference type="EMBL" id="ANS78261.1"/>
    </source>
</evidence>
<dbReference type="GO" id="GO:0005737">
    <property type="term" value="C:cytoplasm"/>
    <property type="evidence" value="ECO:0007669"/>
    <property type="project" value="UniProtKB-SubCell"/>
</dbReference>
<dbReference type="SMART" id="SM00481">
    <property type="entry name" value="POLIIIAc"/>
    <property type="match status" value="1"/>
</dbReference>
<dbReference type="Pfam" id="PF01336">
    <property type="entry name" value="tRNA_anti-codon"/>
    <property type="match status" value="1"/>
</dbReference>
<dbReference type="InterPro" id="IPR003141">
    <property type="entry name" value="Pol/His_phosphatase_N"/>
</dbReference>
<dbReference type="InterPro" id="IPR036844">
    <property type="entry name" value="Hint_dom_sf"/>
</dbReference>
<dbReference type="SUPFAM" id="SSF51294">
    <property type="entry name" value="Hedgehog/intein (Hint) domain"/>
    <property type="match status" value="1"/>
</dbReference>
<accession>A0A1B1NA32</accession>
<dbReference type="Pfam" id="PF14579">
    <property type="entry name" value="HHH_6"/>
    <property type="match status" value="1"/>
</dbReference>
<evidence type="ECO:0000256" key="8">
    <source>
        <dbReference type="ARBA" id="ARBA00022932"/>
    </source>
</evidence>
<keyword evidence="5 14" id="KW-0808">Transferase</keyword>
<dbReference type="EMBL" id="CP014989">
    <property type="protein sequence ID" value="ANS78261.1"/>
    <property type="molecule type" value="Genomic_DNA"/>
</dbReference>
<dbReference type="PANTHER" id="PTHR32294">
    <property type="entry name" value="DNA POLYMERASE III SUBUNIT ALPHA"/>
    <property type="match status" value="1"/>
</dbReference>
<evidence type="ECO:0000259" key="11">
    <source>
        <dbReference type="SMART" id="SM00305"/>
    </source>
</evidence>
<dbReference type="InterPro" id="IPR004365">
    <property type="entry name" value="NA-bd_OB_tRNA"/>
</dbReference>
<dbReference type="InterPro" id="IPR003587">
    <property type="entry name" value="Hint_dom_N"/>
</dbReference>
<evidence type="ECO:0000256" key="6">
    <source>
        <dbReference type="ARBA" id="ARBA00022695"/>
    </source>
</evidence>
<evidence type="ECO:0000256" key="1">
    <source>
        <dbReference type="ARBA" id="ARBA00004496"/>
    </source>
</evidence>
<dbReference type="PANTHER" id="PTHR32294:SF0">
    <property type="entry name" value="DNA POLYMERASE III SUBUNIT ALPHA"/>
    <property type="match status" value="1"/>
</dbReference>
<dbReference type="SMART" id="SM00305">
    <property type="entry name" value="HintC"/>
    <property type="match status" value="1"/>
</dbReference>
<dbReference type="Pfam" id="PF14890">
    <property type="entry name" value="Intein_splicing"/>
    <property type="match status" value="1"/>
</dbReference>
<keyword evidence="8" id="KW-0239">DNA-directed DNA polymerase</keyword>
<feature type="region of interest" description="Disordered" evidence="10">
    <location>
        <begin position="830"/>
        <end position="852"/>
    </location>
</feature>
<comment type="subcellular location">
    <subcellularLocation>
        <location evidence="1">Cytoplasm</location>
    </subcellularLocation>
</comment>
<keyword evidence="7" id="KW-0235">DNA replication</keyword>
<dbReference type="NCBIfam" id="TIGR01445">
    <property type="entry name" value="intein_Nterm"/>
    <property type="match status" value="1"/>
</dbReference>
<dbReference type="GO" id="GO:0003887">
    <property type="term" value="F:DNA-directed DNA polymerase activity"/>
    <property type="evidence" value="ECO:0007669"/>
    <property type="project" value="UniProtKB-KW"/>
</dbReference>
<dbReference type="PATRIC" id="fig|1758689.4.peg.896"/>
<dbReference type="SMART" id="SM00306">
    <property type="entry name" value="HintN"/>
    <property type="match status" value="1"/>
</dbReference>
<evidence type="ECO:0000256" key="10">
    <source>
        <dbReference type="SAM" id="MobiDB-lite"/>
    </source>
</evidence>
<dbReference type="InterPro" id="IPR029460">
    <property type="entry name" value="DNAPol_HHH"/>
</dbReference>
<dbReference type="KEGG" id="serj:SGUI_0865"/>
<reference evidence="14 15" key="1">
    <citation type="submission" date="2016-03" db="EMBL/GenBank/DDBJ databases">
        <title>Shallow-sea hydrothermal system.</title>
        <authorList>
            <person name="Tang K."/>
        </authorList>
    </citation>
    <scope>NUCLEOTIDE SEQUENCE [LARGE SCALE GENOMIC DNA]</scope>
    <source>
        <strain evidence="14 15">JLT9</strain>
    </source>
</reference>
<dbReference type="InterPro" id="IPR011708">
    <property type="entry name" value="DNA_pol3_alpha_NTPase_dom"/>
</dbReference>